<comment type="caution">
    <text evidence="1">The sequence shown here is derived from an EMBL/GenBank/DDBJ whole genome shotgun (WGS) entry which is preliminary data.</text>
</comment>
<dbReference type="AlphaFoldDB" id="A0A8X6MX19"/>
<name>A0A8X6MX19_NEPPI</name>
<dbReference type="PANTHER" id="PTHR45913:SF19">
    <property type="entry name" value="LOW QUALITY PROTEIN: ZINC FINGER BED DOMAIN-CONTAINING PROTEIN 5-LIKE"/>
    <property type="match status" value="1"/>
</dbReference>
<gene>
    <name evidence="1" type="primary">ZBED8</name>
    <name evidence="1" type="ORF">NPIL_367831</name>
</gene>
<dbReference type="OrthoDB" id="6515560at2759"/>
<accession>A0A8X6MX19</accession>
<sequence>MILFIYFCKKERKKKINEATKVPHHHYLPDRVAYRFAKSKKPHTIGETLIKPCALEMVELVCGLEQRKKLEAIPLSNDVIQSRIVEISCNILKQIINELKASPFPFSMQLDETTDISNCSQLLVFVRYVSADTITKNNSYFVSLFCKLQRQLMF</sequence>
<proteinExistence type="predicted"/>
<organism evidence="1 2">
    <name type="scientific">Nephila pilipes</name>
    <name type="common">Giant wood spider</name>
    <name type="synonym">Nephila maculata</name>
    <dbReference type="NCBI Taxonomy" id="299642"/>
    <lineage>
        <taxon>Eukaryota</taxon>
        <taxon>Metazoa</taxon>
        <taxon>Ecdysozoa</taxon>
        <taxon>Arthropoda</taxon>
        <taxon>Chelicerata</taxon>
        <taxon>Arachnida</taxon>
        <taxon>Araneae</taxon>
        <taxon>Araneomorphae</taxon>
        <taxon>Entelegynae</taxon>
        <taxon>Araneoidea</taxon>
        <taxon>Nephilidae</taxon>
        <taxon>Nephila</taxon>
    </lineage>
</organism>
<evidence type="ECO:0000313" key="2">
    <source>
        <dbReference type="Proteomes" id="UP000887013"/>
    </source>
</evidence>
<evidence type="ECO:0000313" key="1">
    <source>
        <dbReference type="EMBL" id="GFS82095.1"/>
    </source>
</evidence>
<dbReference type="EMBL" id="BMAW01003162">
    <property type="protein sequence ID" value="GFS82095.1"/>
    <property type="molecule type" value="Genomic_DNA"/>
</dbReference>
<protein>
    <submittedName>
        <fullName evidence="1">Protein ZBED8</fullName>
    </submittedName>
</protein>
<reference evidence="1" key="1">
    <citation type="submission" date="2020-08" db="EMBL/GenBank/DDBJ databases">
        <title>Multicomponent nature underlies the extraordinary mechanical properties of spider dragline silk.</title>
        <authorList>
            <person name="Kono N."/>
            <person name="Nakamura H."/>
            <person name="Mori M."/>
            <person name="Yoshida Y."/>
            <person name="Ohtoshi R."/>
            <person name="Malay A.D."/>
            <person name="Moran D.A.P."/>
            <person name="Tomita M."/>
            <person name="Numata K."/>
            <person name="Arakawa K."/>
        </authorList>
    </citation>
    <scope>NUCLEOTIDE SEQUENCE</scope>
</reference>
<dbReference type="PANTHER" id="PTHR45913">
    <property type="entry name" value="EPM2A-INTERACTING PROTEIN 1"/>
    <property type="match status" value="1"/>
</dbReference>
<dbReference type="Proteomes" id="UP000887013">
    <property type="component" value="Unassembled WGS sequence"/>
</dbReference>
<keyword evidence="2" id="KW-1185">Reference proteome</keyword>